<dbReference type="EMBL" id="QLST01000005">
    <property type="protein sequence ID" value="RBA28785.1"/>
    <property type="molecule type" value="Genomic_DNA"/>
</dbReference>
<dbReference type="Pfam" id="PF04264">
    <property type="entry name" value="YceI"/>
    <property type="match status" value="1"/>
</dbReference>
<reference evidence="2 3" key="1">
    <citation type="submission" date="2018-06" db="EMBL/GenBank/DDBJ databases">
        <title>Flavobacterium tibetense sp. nov., isolated from a wetland YonghuCo on Tibetan Plateau.</title>
        <authorList>
            <person name="Xing P."/>
            <person name="Phurbu D."/>
            <person name="Lu H."/>
        </authorList>
    </citation>
    <scope>NUCLEOTIDE SEQUENCE [LARGE SCALE GENOMIC DNA]</scope>
    <source>
        <strain evidence="2 3">YH5</strain>
    </source>
</reference>
<dbReference type="InterPro" id="IPR007372">
    <property type="entry name" value="Lipid/polyisoprenoid-bd_YceI"/>
</dbReference>
<organism evidence="2 3">
    <name type="scientific">Flavobacterium tibetense</name>
    <dbReference type="NCBI Taxonomy" id="2233533"/>
    <lineage>
        <taxon>Bacteria</taxon>
        <taxon>Pseudomonadati</taxon>
        <taxon>Bacteroidota</taxon>
        <taxon>Flavobacteriia</taxon>
        <taxon>Flavobacteriales</taxon>
        <taxon>Flavobacteriaceae</taxon>
        <taxon>Flavobacterium</taxon>
    </lineage>
</organism>
<dbReference type="AlphaFoldDB" id="A0A365P2N4"/>
<dbReference type="Proteomes" id="UP000253319">
    <property type="component" value="Unassembled WGS sequence"/>
</dbReference>
<dbReference type="RefSeq" id="WP_113988587.1">
    <property type="nucleotide sequence ID" value="NZ_QLST01000005.1"/>
</dbReference>
<dbReference type="PROSITE" id="PS51257">
    <property type="entry name" value="PROKAR_LIPOPROTEIN"/>
    <property type="match status" value="1"/>
</dbReference>
<dbReference type="SUPFAM" id="SSF101874">
    <property type="entry name" value="YceI-like"/>
    <property type="match status" value="1"/>
</dbReference>
<dbReference type="Gene3D" id="2.40.128.110">
    <property type="entry name" value="Lipid/polyisoprenoid-binding, YceI-like"/>
    <property type="match status" value="1"/>
</dbReference>
<evidence type="ECO:0000313" key="3">
    <source>
        <dbReference type="Proteomes" id="UP000253319"/>
    </source>
</evidence>
<evidence type="ECO:0000313" key="2">
    <source>
        <dbReference type="EMBL" id="RBA28785.1"/>
    </source>
</evidence>
<evidence type="ECO:0000259" key="1">
    <source>
        <dbReference type="Pfam" id="PF04264"/>
    </source>
</evidence>
<name>A0A365P2N4_9FLAO</name>
<dbReference type="OrthoDB" id="5292899at2"/>
<keyword evidence="3" id="KW-1185">Reference proteome</keyword>
<feature type="domain" description="Lipid/polyisoprenoid-binding YceI-like" evidence="1">
    <location>
        <begin position="37"/>
        <end position="166"/>
    </location>
</feature>
<proteinExistence type="predicted"/>
<comment type="caution">
    <text evidence="2">The sequence shown here is derived from an EMBL/GenBank/DDBJ whole genome shotgun (WGS) entry which is preliminary data.</text>
</comment>
<accession>A0A365P2N4</accession>
<sequence length="199" mass="21830">MKKIAVLALATLFLVSCKKEEKTAVVVEEPTGLQIISDSTQVNWTAYKTTDKVGVNGKFNQIELKNTQSGDTPEAVLEGASFSIPVSSLFTNDSDRDSKLKQFFFGVLKNTEMIGGTFNFRDGKCFMTLTLNDVTKQLEVAHTFSNNKFTVNHTLNLEDFGALDAVESINKACFDLHKGPDGVSKTWSEVAISGSVLFK</sequence>
<dbReference type="InterPro" id="IPR036761">
    <property type="entry name" value="TTHA0802/YceI-like_sf"/>
</dbReference>
<protein>
    <recommendedName>
        <fullName evidence="1">Lipid/polyisoprenoid-binding YceI-like domain-containing protein</fullName>
    </recommendedName>
</protein>
<gene>
    <name evidence="2" type="ORF">DPN68_05190</name>
</gene>